<feature type="region of interest" description="Disordered" evidence="1">
    <location>
        <begin position="250"/>
        <end position="419"/>
    </location>
</feature>
<feature type="region of interest" description="Disordered" evidence="1">
    <location>
        <begin position="1146"/>
        <end position="1169"/>
    </location>
</feature>
<feature type="compositionally biased region" description="Low complexity" evidence="1">
    <location>
        <begin position="1151"/>
        <end position="1160"/>
    </location>
</feature>
<dbReference type="PROSITE" id="PS50106">
    <property type="entry name" value="PDZ"/>
    <property type="match status" value="1"/>
</dbReference>
<feature type="compositionally biased region" description="Low complexity" evidence="1">
    <location>
        <begin position="370"/>
        <end position="390"/>
    </location>
</feature>
<dbReference type="GO" id="GO:0007163">
    <property type="term" value="P:establishment or maintenance of cell polarity"/>
    <property type="evidence" value="ECO:0007669"/>
    <property type="project" value="TreeGrafter"/>
</dbReference>
<dbReference type="Proteomes" id="UP001066276">
    <property type="component" value="Chromosome 4_1"/>
</dbReference>
<evidence type="ECO:0000313" key="3">
    <source>
        <dbReference type="EMBL" id="KAJ1171956.1"/>
    </source>
</evidence>
<dbReference type="GO" id="GO:0060341">
    <property type="term" value="P:regulation of cellular localization"/>
    <property type="evidence" value="ECO:0007669"/>
    <property type="project" value="TreeGrafter"/>
</dbReference>
<dbReference type="Gene3D" id="2.30.42.10">
    <property type="match status" value="1"/>
</dbReference>
<feature type="region of interest" description="Disordered" evidence="1">
    <location>
        <begin position="91"/>
        <end position="177"/>
    </location>
</feature>
<feature type="domain" description="PDZ" evidence="2">
    <location>
        <begin position="1334"/>
        <end position="1419"/>
    </location>
</feature>
<feature type="compositionally biased region" description="Polar residues" evidence="1">
    <location>
        <begin position="360"/>
        <end position="369"/>
    </location>
</feature>
<feature type="region of interest" description="Disordered" evidence="1">
    <location>
        <begin position="1220"/>
        <end position="1249"/>
    </location>
</feature>
<dbReference type="EMBL" id="JANPWB010000007">
    <property type="protein sequence ID" value="KAJ1171956.1"/>
    <property type="molecule type" value="Genomic_DNA"/>
</dbReference>
<dbReference type="GO" id="GO:0007098">
    <property type="term" value="P:centrosome cycle"/>
    <property type="evidence" value="ECO:0007669"/>
    <property type="project" value="TreeGrafter"/>
</dbReference>
<dbReference type="GO" id="GO:0005938">
    <property type="term" value="C:cell cortex"/>
    <property type="evidence" value="ECO:0007669"/>
    <property type="project" value="TreeGrafter"/>
</dbReference>
<dbReference type="SMART" id="SM00228">
    <property type="entry name" value="PDZ"/>
    <property type="match status" value="1"/>
</dbReference>
<feature type="compositionally biased region" description="Basic and acidic residues" evidence="1">
    <location>
        <begin position="258"/>
        <end position="272"/>
    </location>
</feature>
<name>A0AAV7T785_PLEWA</name>
<protein>
    <recommendedName>
        <fullName evidence="2">PDZ domain-containing protein</fullName>
    </recommendedName>
</protein>
<evidence type="ECO:0000259" key="2">
    <source>
        <dbReference type="PROSITE" id="PS50106"/>
    </source>
</evidence>
<keyword evidence="4" id="KW-1185">Reference proteome</keyword>
<feature type="compositionally biased region" description="Basic residues" evidence="1">
    <location>
        <begin position="391"/>
        <end position="402"/>
    </location>
</feature>
<dbReference type="PANTHER" id="PTHR14102">
    <property type="entry name" value="PAR-6-RELATED"/>
    <property type="match status" value="1"/>
</dbReference>
<dbReference type="InterPro" id="IPR032756">
    <property type="entry name" value="DUF4685"/>
</dbReference>
<feature type="region of interest" description="Disordered" evidence="1">
    <location>
        <begin position="594"/>
        <end position="615"/>
    </location>
</feature>
<dbReference type="InterPro" id="IPR001478">
    <property type="entry name" value="PDZ"/>
</dbReference>
<dbReference type="SUPFAM" id="SSF50156">
    <property type="entry name" value="PDZ domain-like"/>
    <property type="match status" value="1"/>
</dbReference>
<dbReference type="GO" id="GO:0005634">
    <property type="term" value="C:nucleus"/>
    <property type="evidence" value="ECO:0007669"/>
    <property type="project" value="TreeGrafter"/>
</dbReference>
<evidence type="ECO:0000256" key="1">
    <source>
        <dbReference type="SAM" id="MobiDB-lite"/>
    </source>
</evidence>
<dbReference type="Pfam" id="PF15737">
    <property type="entry name" value="DUF4685"/>
    <property type="match status" value="1"/>
</dbReference>
<dbReference type="FunFam" id="2.30.42.10:FF:000215">
    <property type="entry name" value="uncharacterized protein KIAA1614 homolog"/>
    <property type="match status" value="1"/>
</dbReference>
<dbReference type="InterPro" id="IPR051741">
    <property type="entry name" value="PAR6_homolog"/>
</dbReference>
<feature type="region of interest" description="Disordered" evidence="1">
    <location>
        <begin position="966"/>
        <end position="1030"/>
    </location>
</feature>
<accession>A0AAV7T785</accession>
<proteinExistence type="predicted"/>
<sequence>MSSAGHQLAGGESSVLLSKVKALKENRTLGKQTDIATIEQTGHLKPKVQCGKVVQTPAGDGVSGEDAVVKVESQIRTYLTESLLLPTEDVETHEGDALTMPRANNYTGANLPEYPSENHLCPQTDLSENQSAKYPKTATERTPNQEQQGYSSTKHASGNPTHIGLIPNKDNDPLPFPEESQLREIKESLGNVEDRRSDPSGSIGLEGRLWRADSWDSIGSNTSSGSNASMLTLAERVERNRVLVKEMLSLTEQSGPHQETDRDPHSGKEGHKAALSTGSAMNDVDGDSGISLLDSEGCRSSEPPPELALSARHEQAKQLLQRARMKARTSPLRASHHLLPPPPAGATAPGTAAWDHSLDQTKQQSCTLTDGSAPPSGSLSDSSSGDSSTSQRRRRHRGHSPSRVRFEDESARDAEARYQERLQQRQKRVLDSVILSLGHSPLVSKPDLSDYIKGEGLHRGDRISKACKRQNCVQAMGHRGCGVVQKTPSDASPITITDKGKCTSCGFSSSVNPSSSTGLTLTGNKPIENRTKDEHLVSSNNAGQCKPLHLDSAAQPSTSRGVPLWILPSRQRIHTERIRETYIGEASYIDDADSALDTTDTSDSGRTDSEEAGAMSSLRIRGWRRADSPTDRCALLGSSLVALETNEQPSKVCDAKGGQDEQSATRGDEAIVEDVEIVNKKKTVTIREPCLGAKRVVGIVGRREVEATEDLSFQLPISSDQEHQRLGEGNICSLISGEEPTLLPSKSTADSLDTQELMENCILPGKIHSTRMRTVSQNIQKPLSPHCKKKVHIPVPPTGKVPSSVPSQKAVIGGNYRLESHTSGPTEPGLKQSDFSLIPEYLSEPISKGKNRRTPTNLLTLEAQMSCLHPAMKEAEIVEHVHDVSSHLSKSESSMPNPCMSDCLNTIQSAPIKALEEQKNKPTPASQCGRPQIIQPEFKSLDEKQKLRQTTLAPVRERSSYLQPNCIPVLKGPRTQHQISGGECDDQKNNQPGYGPASHKKIILQSASNSEGQIHVSRNPRSTKSQKTKLGALSTNNCNNTRMEHFQQNEPLKGHSSLEYQVDKRNAIRGAKLDMAGDAIIGQRQRQEMVQVNDGRTDSLPVELGVEGVHLRSNGGTLNSTSITVSLMTGYTESNRPVELICPRRPEEGTEQTGAATERTPPLKTEVSVPWEEEQIKPVARKRSGSATSLKKFFSAIGQKTQQKLGRGRSASLEHIATPDAARGAAPEKCKPAAIPKPVADSTTHDMKKTPSLQSLVAPFRQLRKSASAQNLHGSGKTDRSSCYLLGSLEGHGASDRKGEGRPRRTLSVEDIGAPDQARAVGRIIEVFSDGTSLLELRRPADGSFGFCISSGNGRPDTGVYVQEMADPRTAKLYAGLLAVGDEILEVNGAKVAGVSLAALRDAMDQAERLSIRLLQQRRPVR</sequence>
<dbReference type="Pfam" id="PF00595">
    <property type="entry name" value="PDZ"/>
    <property type="match status" value="1"/>
</dbReference>
<gene>
    <name evidence="3" type="ORF">NDU88_003813</name>
</gene>
<dbReference type="PANTHER" id="PTHR14102:SF12">
    <property type="entry name" value="CDNA SEQUENCE BC034090"/>
    <property type="match status" value="1"/>
</dbReference>
<feature type="compositionally biased region" description="Polar residues" evidence="1">
    <location>
        <begin position="140"/>
        <end position="160"/>
    </location>
</feature>
<dbReference type="InterPro" id="IPR036034">
    <property type="entry name" value="PDZ_sf"/>
</dbReference>
<reference evidence="3" key="1">
    <citation type="journal article" date="2022" name="bioRxiv">
        <title>Sequencing and chromosome-scale assembly of the giantPleurodeles waltlgenome.</title>
        <authorList>
            <person name="Brown T."/>
            <person name="Elewa A."/>
            <person name="Iarovenko S."/>
            <person name="Subramanian E."/>
            <person name="Araus A.J."/>
            <person name="Petzold A."/>
            <person name="Susuki M."/>
            <person name="Suzuki K.-i.T."/>
            <person name="Hayashi T."/>
            <person name="Toyoda A."/>
            <person name="Oliveira C."/>
            <person name="Osipova E."/>
            <person name="Leigh N.D."/>
            <person name="Simon A."/>
            <person name="Yun M.H."/>
        </authorList>
    </citation>
    <scope>NUCLEOTIDE SEQUENCE</scope>
    <source>
        <strain evidence="3">20211129_DDA</strain>
        <tissue evidence="3">Liver</tissue>
    </source>
</reference>
<comment type="caution">
    <text evidence="3">The sequence shown here is derived from an EMBL/GenBank/DDBJ whole genome shotgun (WGS) entry which is preliminary data.</text>
</comment>
<evidence type="ECO:0000313" key="4">
    <source>
        <dbReference type="Proteomes" id="UP001066276"/>
    </source>
</evidence>
<organism evidence="3 4">
    <name type="scientific">Pleurodeles waltl</name>
    <name type="common">Iberian ribbed newt</name>
    <dbReference type="NCBI Taxonomy" id="8319"/>
    <lineage>
        <taxon>Eukaryota</taxon>
        <taxon>Metazoa</taxon>
        <taxon>Chordata</taxon>
        <taxon>Craniata</taxon>
        <taxon>Vertebrata</taxon>
        <taxon>Euteleostomi</taxon>
        <taxon>Amphibia</taxon>
        <taxon>Batrachia</taxon>
        <taxon>Caudata</taxon>
        <taxon>Salamandroidea</taxon>
        <taxon>Salamandridae</taxon>
        <taxon>Pleurodelinae</taxon>
        <taxon>Pleurodeles</taxon>
    </lineage>
</organism>
<feature type="compositionally biased region" description="Basic and acidic residues" evidence="1">
    <location>
        <begin position="404"/>
        <end position="419"/>
    </location>
</feature>
<dbReference type="GO" id="GO:0016324">
    <property type="term" value="C:apical plasma membrane"/>
    <property type="evidence" value="ECO:0007669"/>
    <property type="project" value="TreeGrafter"/>
</dbReference>